<dbReference type="STRING" id="104099.AD949_06390"/>
<protein>
    <recommendedName>
        <fullName evidence="4">Glucose dehydrogenase</fullName>
    </recommendedName>
</protein>
<organism evidence="2 3">
    <name type="scientific">Acetobacter orleanensis</name>
    <dbReference type="NCBI Taxonomy" id="104099"/>
    <lineage>
        <taxon>Bacteria</taxon>
        <taxon>Pseudomonadati</taxon>
        <taxon>Pseudomonadota</taxon>
        <taxon>Alphaproteobacteria</taxon>
        <taxon>Acetobacterales</taxon>
        <taxon>Acetobacteraceae</taxon>
        <taxon>Acetobacter</taxon>
    </lineage>
</organism>
<keyword evidence="1" id="KW-0472">Membrane</keyword>
<sequence length="130" mass="14167">MMVSFSKTSGAGRILVPLLGLLIALLGLVLFLGGAYLLFLGGSPYYVLMGTALLLSGYLLGSGDIRGAWLYLASWAATILWTIYEVGFDWWAWLPRDFGPTIIAALVVACLPLLRRQENQDLRSGSFDHA</sequence>
<dbReference type="Proteomes" id="UP000317617">
    <property type="component" value="Unassembled WGS sequence"/>
</dbReference>
<feature type="transmembrane region" description="Helical" evidence="1">
    <location>
        <begin position="68"/>
        <end position="86"/>
    </location>
</feature>
<evidence type="ECO:0008006" key="4">
    <source>
        <dbReference type="Google" id="ProtNLM"/>
    </source>
</evidence>
<keyword evidence="1" id="KW-0812">Transmembrane</keyword>
<accession>A0A4Y3TJV7</accession>
<reference evidence="2 3" key="1">
    <citation type="submission" date="2019-06" db="EMBL/GenBank/DDBJ databases">
        <title>Whole genome shotgun sequence of Acetobacter orleanensis NBRC 13752.</title>
        <authorList>
            <person name="Hosoyama A."/>
            <person name="Uohara A."/>
            <person name="Ohji S."/>
            <person name="Ichikawa N."/>
        </authorList>
    </citation>
    <scope>NUCLEOTIDE SEQUENCE [LARGE SCALE GENOMIC DNA]</scope>
    <source>
        <strain evidence="2 3">NBRC 13752</strain>
    </source>
</reference>
<keyword evidence="1" id="KW-1133">Transmembrane helix</keyword>
<dbReference type="AlphaFoldDB" id="A0A4Y3TJV7"/>
<keyword evidence="3" id="KW-1185">Reference proteome</keyword>
<dbReference type="RefSeq" id="WP_048836390.1">
    <property type="nucleotide sequence ID" value="NZ_BJMU01000002.1"/>
</dbReference>
<feature type="transmembrane region" description="Helical" evidence="1">
    <location>
        <begin position="98"/>
        <end position="114"/>
    </location>
</feature>
<dbReference type="EMBL" id="BJMU01000002">
    <property type="protein sequence ID" value="GEB82212.1"/>
    <property type="molecule type" value="Genomic_DNA"/>
</dbReference>
<comment type="caution">
    <text evidence="2">The sequence shown here is derived from an EMBL/GenBank/DDBJ whole genome shotgun (WGS) entry which is preliminary data.</text>
</comment>
<feature type="transmembrane region" description="Helical" evidence="1">
    <location>
        <begin position="45"/>
        <end position="61"/>
    </location>
</feature>
<gene>
    <name evidence="2" type="ORF">AOR01nite_06890</name>
</gene>
<proteinExistence type="predicted"/>
<evidence type="ECO:0000256" key="1">
    <source>
        <dbReference type="SAM" id="Phobius"/>
    </source>
</evidence>
<evidence type="ECO:0000313" key="2">
    <source>
        <dbReference type="EMBL" id="GEB82212.1"/>
    </source>
</evidence>
<name>A0A4Y3TJV7_9PROT</name>
<feature type="transmembrane region" description="Helical" evidence="1">
    <location>
        <begin position="12"/>
        <end position="39"/>
    </location>
</feature>
<evidence type="ECO:0000313" key="3">
    <source>
        <dbReference type="Proteomes" id="UP000317617"/>
    </source>
</evidence>